<dbReference type="PANTHER" id="PTHR24384">
    <property type="entry name" value="FINGER PUTATIVE TRANSCRIPTION FACTOR FAMILY-RELATED"/>
    <property type="match status" value="1"/>
</dbReference>
<evidence type="ECO:0000256" key="3">
    <source>
        <dbReference type="ARBA" id="ARBA00022737"/>
    </source>
</evidence>
<feature type="domain" description="C2H2-type" evidence="12">
    <location>
        <begin position="508"/>
        <end position="535"/>
    </location>
</feature>
<name>A0AAN9AKP4_9CAEN</name>
<dbReference type="FunFam" id="3.30.160.60:FF:000100">
    <property type="entry name" value="Zinc finger 45-like"/>
    <property type="match status" value="4"/>
</dbReference>
<dbReference type="PANTHER" id="PTHR24384:SF189">
    <property type="entry name" value="C2H2-TYPE DOMAIN-CONTAINING PROTEIN-RELATED"/>
    <property type="match status" value="1"/>
</dbReference>
<feature type="domain" description="C2H2-type" evidence="12">
    <location>
        <begin position="250"/>
        <end position="278"/>
    </location>
</feature>
<keyword evidence="7" id="KW-0238">DNA-binding</keyword>
<dbReference type="GO" id="GO:0008270">
    <property type="term" value="F:zinc ion binding"/>
    <property type="evidence" value="ECO:0007669"/>
    <property type="project" value="UniProtKB-KW"/>
</dbReference>
<proteinExistence type="predicted"/>
<dbReference type="PROSITE" id="PS50157">
    <property type="entry name" value="ZINC_FINGER_C2H2_2"/>
    <property type="match status" value="15"/>
</dbReference>
<comment type="caution">
    <text evidence="13">The sequence shown here is derived from an EMBL/GenBank/DDBJ whole genome shotgun (WGS) entry which is preliminary data.</text>
</comment>
<evidence type="ECO:0000313" key="13">
    <source>
        <dbReference type="EMBL" id="KAK7088604.1"/>
    </source>
</evidence>
<evidence type="ECO:0000256" key="5">
    <source>
        <dbReference type="ARBA" id="ARBA00022833"/>
    </source>
</evidence>
<dbReference type="InterPro" id="IPR036236">
    <property type="entry name" value="Znf_C2H2_sf"/>
</dbReference>
<feature type="domain" description="C2H2-type" evidence="12">
    <location>
        <begin position="194"/>
        <end position="221"/>
    </location>
</feature>
<keyword evidence="8" id="KW-0804">Transcription</keyword>
<keyword evidence="6" id="KW-0805">Transcription regulation</keyword>
<evidence type="ECO:0000259" key="12">
    <source>
        <dbReference type="PROSITE" id="PS50157"/>
    </source>
</evidence>
<protein>
    <recommendedName>
        <fullName evidence="12">C2H2-type domain-containing protein</fullName>
    </recommendedName>
</protein>
<keyword evidence="2" id="KW-0479">Metal-binding</keyword>
<evidence type="ECO:0000256" key="11">
    <source>
        <dbReference type="SAM" id="MobiDB-lite"/>
    </source>
</evidence>
<sequence>MEEADKAVYTEVKVEINIAEEPVPLYLTDLCTGVIKDVRADRAVPAWTQHTAEGDAVANGHSDIVVKTEAGEDQPGLLHDFSHETSWTGKCLPAPNSEGKEGWGTRKPGESEHNEYPSAPELSVEDLRTSDKNPGRPHACPLCPANYKRPFHLREHMSKHTGEKDYACEKCDKTFRLPQYLKQHMLTHSGQRPHACPLCPATYKTSGKLKEHMIKHTEEKDHACAKCEEKFSTLQHLKSHMQLHSGQRPYKCPHCDASFMQPRTLTLHLRKGHPKHKYSSASEWIVAVADSVRTIDRTLEKPYSRHLCTAVANDHSDIVVKTEAREDQPGLLHDFSHDTTWTGKCLPAPNSEGKEGWGTRKPEESEHCEYQKDYACEKCDKTFRLPQYLKQHMLTHSGQRPHACPLCPATYKHSVNLKDHMFKHTGKKDHACEKCDDKFSLLKNLRQHMRIHSGQRPHTCPHCDATFIQPSNLMRHKRKGHPTLYGYSSAAEWNVAVADSVRTLEKPYSCHLCPAAYKLSHQLKKHMFKHTGEKAHACAKCDDKFSTLQHLKSHMQIHSGQRPHTCPHCDATFIHPNNLRQHKRKGHPALYRYSSAAERIVAVANSVRTIDRTLDKPYTCHLCTAAYKKSHHLREHMFKHTGEKAHACAKCDEAFSLPQHLKQHLLSHTGQRPYKCQHCDASFLRSYFLTRHIQVGHPKLSDQPSATEVSVGVESSTSSSNSNLDSPATEVNTCQNEVSSTECNWAVVVKLEPDIDM</sequence>
<dbReference type="Gene3D" id="3.30.160.60">
    <property type="entry name" value="Classic Zinc Finger"/>
    <property type="match status" value="15"/>
</dbReference>
<dbReference type="Proteomes" id="UP001374579">
    <property type="component" value="Unassembled WGS sequence"/>
</dbReference>
<keyword evidence="9" id="KW-0539">Nucleus</keyword>
<organism evidence="13 14">
    <name type="scientific">Littorina saxatilis</name>
    <dbReference type="NCBI Taxonomy" id="31220"/>
    <lineage>
        <taxon>Eukaryota</taxon>
        <taxon>Metazoa</taxon>
        <taxon>Spiralia</taxon>
        <taxon>Lophotrochozoa</taxon>
        <taxon>Mollusca</taxon>
        <taxon>Gastropoda</taxon>
        <taxon>Caenogastropoda</taxon>
        <taxon>Littorinimorpha</taxon>
        <taxon>Littorinoidea</taxon>
        <taxon>Littorinidae</taxon>
        <taxon>Littorina</taxon>
    </lineage>
</organism>
<keyword evidence="3" id="KW-0677">Repeat</keyword>
<feature type="region of interest" description="Disordered" evidence="11">
    <location>
        <begin position="90"/>
        <end position="123"/>
    </location>
</feature>
<dbReference type="FunFam" id="3.30.160.60:FF:001732">
    <property type="entry name" value="Zgc:162936"/>
    <property type="match status" value="1"/>
</dbReference>
<feature type="domain" description="C2H2-type" evidence="12">
    <location>
        <begin position="674"/>
        <end position="697"/>
    </location>
</feature>
<evidence type="ECO:0000313" key="14">
    <source>
        <dbReference type="Proteomes" id="UP001374579"/>
    </source>
</evidence>
<feature type="domain" description="C2H2-type" evidence="12">
    <location>
        <begin position="536"/>
        <end position="563"/>
    </location>
</feature>
<dbReference type="FunFam" id="3.30.160.60:FF:000624">
    <property type="entry name" value="zinc finger protein 697"/>
    <property type="match status" value="2"/>
</dbReference>
<feature type="domain" description="C2H2-type" evidence="12">
    <location>
        <begin position="222"/>
        <end position="249"/>
    </location>
</feature>
<dbReference type="GO" id="GO:0045893">
    <property type="term" value="P:positive regulation of DNA-templated transcription"/>
    <property type="evidence" value="ECO:0007669"/>
    <property type="project" value="UniProtKB-ARBA"/>
</dbReference>
<evidence type="ECO:0000256" key="9">
    <source>
        <dbReference type="ARBA" id="ARBA00023242"/>
    </source>
</evidence>
<dbReference type="GO" id="GO:0005634">
    <property type="term" value="C:nucleus"/>
    <property type="evidence" value="ECO:0007669"/>
    <property type="project" value="UniProtKB-SubCell"/>
</dbReference>
<keyword evidence="14" id="KW-1185">Reference proteome</keyword>
<keyword evidence="4 10" id="KW-0863">Zinc-finger</keyword>
<reference evidence="13 14" key="1">
    <citation type="submission" date="2024-02" db="EMBL/GenBank/DDBJ databases">
        <title>Chromosome-scale genome assembly of the rough periwinkle Littorina saxatilis.</title>
        <authorList>
            <person name="De Jode A."/>
            <person name="Faria R."/>
            <person name="Formenti G."/>
            <person name="Sims Y."/>
            <person name="Smith T.P."/>
            <person name="Tracey A."/>
            <person name="Wood J.M.D."/>
            <person name="Zagrodzka Z.B."/>
            <person name="Johannesson K."/>
            <person name="Butlin R.K."/>
            <person name="Leder E.H."/>
        </authorList>
    </citation>
    <scope>NUCLEOTIDE SEQUENCE [LARGE SCALE GENOMIC DNA]</scope>
    <source>
        <strain evidence="13">Snail1</strain>
        <tissue evidence="13">Muscle</tissue>
    </source>
</reference>
<dbReference type="InterPro" id="IPR013087">
    <property type="entry name" value="Znf_C2H2_type"/>
</dbReference>
<dbReference type="AlphaFoldDB" id="A0AAN9AKP4"/>
<feature type="compositionally biased region" description="Basic and acidic residues" evidence="11">
    <location>
        <begin position="98"/>
        <end position="115"/>
    </location>
</feature>
<evidence type="ECO:0000256" key="2">
    <source>
        <dbReference type="ARBA" id="ARBA00022723"/>
    </source>
</evidence>
<evidence type="ECO:0000256" key="4">
    <source>
        <dbReference type="ARBA" id="ARBA00022771"/>
    </source>
</evidence>
<dbReference type="FunFam" id="3.30.160.60:FF:000446">
    <property type="entry name" value="Zinc finger protein"/>
    <property type="match status" value="2"/>
</dbReference>
<feature type="domain" description="C2H2-type" evidence="12">
    <location>
        <begin position="646"/>
        <end position="673"/>
    </location>
</feature>
<dbReference type="GO" id="GO:0005694">
    <property type="term" value="C:chromosome"/>
    <property type="evidence" value="ECO:0007669"/>
    <property type="project" value="UniProtKB-ARBA"/>
</dbReference>
<dbReference type="GO" id="GO:0000981">
    <property type="term" value="F:DNA-binding transcription factor activity, RNA polymerase II-specific"/>
    <property type="evidence" value="ECO:0007669"/>
    <property type="project" value="TreeGrafter"/>
</dbReference>
<feature type="domain" description="C2H2-type" evidence="12">
    <location>
        <begin position="166"/>
        <end position="193"/>
    </location>
</feature>
<dbReference type="PROSITE" id="PS00028">
    <property type="entry name" value="ZINC_FINGER_C2H2_1"/>
    <property type="match status" value="15"/>
</dbReference>
<feature type="domain" description="C2H2-type" evidence="12">
    <location>
        <begin position="374"/>
        <end position="401"/>
    </location>
</feature>
<feature type="compositionally biased region" description="Low complexity" evidence="11">
    <location>
        <begin position="705"/>
        <end position="723"/>
    </location>
</feature>
<feature type="domain" description="C2H2-type" evidence="12">
    <location>
        <begin position="458"/>
        <end position="481"/>
    </location>
</feature>
<dbReference type="GO" id="GO:0000978">
    <property type="term" value="F:RNA polymerase II cis-regulatory region sequence-specific DNA binding"/>
    <property type="evidence" value="ECO:0007669"/>
    <property type="project" value="TreeGrafter"/>
</dbReference>
<accession>A0AAN9AKP4</accession>
<comment type="subcellular location">
    <subcellularLocation>
        <location evidence="1">Nucleus</location>
    </subcellularLocation>
</comment>
<evidence type="ECO:0000256" key="6">
    <source>
        <dbReference type="ARBA" id="ARBA00023015"/>
    </source>
</evidence>
<evidence type="ECO:0000256" key="10">
    <source>
        <dbReference type="PROSITE-ProRule" id="PRU00042"/>
    </source>
</evidence>
<dbReference type="EMBL" id="JBAMIC010004070">
    <property type="protein sequence ID" value="KAK7088604.1"/>
    <property type="molecule type" value="Genomic_DNA"/>
</dbReference>
<feature type="domain" description="C2H2-type" evidence="12">
    <location>
        <begin position="618"/>
        <end position="645"/>
    </location>
</feature>
<dbReference type="SUPFAM" id="SSF57667">
    <property type="entry name" value="beta-beta-alpha zinc fingers"/>
    <property type="match status" value="9"/>
</dbReference>
<feature type="domain" description="C2H2-type" evidence="12">
    <location>
        <begin position="402"/>
        <end position="429"/>
    </location>
</feature>
<dbReference type="Pfam" id="PF00096">
    <property type="entry name" value="zf-C2H2"/>
    <property type="match status" value="8"/>
</dbReference>
<keyword evidence="5" id="KW-0862">Zinc</keyword>
<gene>
    <name evidence="13" type="ORF">V1264_022509</name>
</gene>
<evidence type="ECO:0000256" key="8">
    <source>
        <dbReference type="ARBA" id="ARBA00023163"/>
    </source>
</evidence>
<feature type="domain" description="C2H2-type" evidence="12">
    <location>
        <begin position="564"/>
        <end position="587"/>
    </location>
</feature>
<feature type="region of interest" description="Disordered" evidence="11">
    <location>
        <begin position="699"/>
        <end position="730"/>
    </location>
</feature>
<feature type="domain" description="C2H2-type" evidence="12">
    <location>
        <begin position="138"/>
        <end position="165"/>
    </location>
</feature>
<evidence type="ECO:0000256" key="1">
    <source>
        <dbReference type="ARBA" id="ARBA00004123"/>
    </source>
</evidence>
<evidence type="ECO:0000256" key="7">
    <source>
        <dbReference type="ARBA" id="ARBA00023125"/>
    </source>
</evidence>
<dbReference type="SMART" id="SM00355">
    <property type="entry name" value="ZnF_C2H2"/>
    <property type="match status" value="15"/>
</dbReference>
<dbReference type="InterPro" id="IPR050752">
    <property type="entry name" value="C2H2-ZF_domain"/>
</dbReference>
<feature type="domain" description="C2H2-type" evidence="12">
    <location>
        <begin position="430"/>
        <end position="457"/>
    </location>
</feature>